<organismHost>
    <name type="scientific">Ectocarpus siliculosus</name>
    <name type="common">Brown alga</name>
    <name type="synonym">Conferva siliculosa</name>
    <dbReference type="NCBI Taxonomy" id="2880"/>
</organismHost>
<proteinExistence type="predicted"/>
<protein>
    <submittedName>
        <fullName evidence="2">EsV-1-189</fullName>
    </submittedName>
</protein>
<keyword evidence="1" id="KW-0175">Coiled coil</keyword>
<reference evidence="2 3" key="3">
    <citation type="journal article" date="2000" name="Virology">
        <title>Characterization and immunolocalization of major structural proteins in the brown algal virus EsV-1.</title>
        <authorList>
            <person name="Delaroque N."/>
            <person name="Wolf S."/>
            <person name="Muller D.G."/>
            <person name="Knippers R."/>
        </authorList>
    </citation>
    <scope>NUCLEOTIDE SEQUENCE [LARGE SCALE GENOMIC DNA]</scope>
    <source>
        <strain evidence="3">Isolate New Zealand/Kaikoura/1988</strain>
    </source>
</reference>
<reference evidence="2 3" key="2">
    <citation type="journal article" date="1998" name="Adv. Virus Res.">
        <title>Viruses in marine brown algae.</title>
        <authorList>
            <person name="Muller D.G."/>
            <person name="Kapp M."/>
            <person name="Knippers R."/>
        </authorList>
    </citation>
    <scope>NUCLEOTIDE SEQUENCE [LARGE SCALE GENOMIC DNA]</scope>
    <source>
        <strain evidence="3">Isolate New Zealand/Kaikoura/1988</strain>
    </source>
</reference>
<name>Q8QN99_ESV1K</name>
<evidence type="ECO:0000313" key="3">
    <source>
        <dbReference type="Proteomes" id="UP000000864"/>
    </source>
</evidence>
<sequence>MTMLTHALFKKEKILLKLKGAMSARDCYELGHENCATDSRCVLEYNIDNEHPTCVPREEHRQLTDHEVRVLERVFEQVLVQFFRPENTVPSVLNQSIQRLAHELRPRVEWTIRSLTAQGNISSWINGAANVSRDIIREVNQRSPRLQQASLQQVSASDQERVASAVRRVLDEHRRLRGIDRDIRRRHTPGWFIRRQAREAREARRYEEETRERIAQLELGDAREAREARREEEERRERLAQRELDDANAELVSVAIVCAIMCALILNIDLRHSIFRGFFP</sequence>
<reference evidence="2 3" key="4">
    <citation type="journal article" date="2000" name="Virology">
        <title>The brown algal virus EsV-1 particle contains a putative hybrid histidine kinase.</title>
        <authorList>
            <person name="Delaroque N."/>
            <person name="Wolf S."/>
            <person name="Muller D.G."/>
            <person name="Knippers R."/>
        </authorList>
    </citation>
    <scope>NUCLEOTIDE SEQUENCE [LARGE SCALE GENOMIC DNA]</scope>
    <source>
        <strain evidence="3">Isolate New Zealand/Kaikoura/1988</strain>
    </source>
</reference>
<dbReference type="EMBL" id="AF204951">
    <property type="protein sequence ID" value="AAK14603.1"/>
    <property type="molecule type" value="Genomic_DNA"/>
</dbReference>
<gene>
    <name evidence="2" type="primary">ORF 189</name>
</gene>
<dbReference type="Proteomes" id="UP000000864">
    <property type="component" value="Segment"/>
</dbReference>
<accession>Q8QN99</accession>
<feature type="coiled-coil region" evidence="1">
    <location>
        <begin position="222"/>
        <end position="250"/>
    </location>
</feature>
<reference evidence="2 3" key="1">
    <citation type="journal article" date="1995" name="Virology">
        <title>Coat protein of the Ectocarpus siliculosus virus.</title>
        <authorList>
            <person name="Klein M."/>
            <person name="Lanka S.T."/>
            <person name="Knippers R."/>
            <person name="Muller D.G."/>
        </authorList>
    </citation>
    <scope>NUCLEOTIDE SEQUENCE [LARGE SCALE GENOMIC DNA]</scope>
    <source>
        <strain evidence="3">Isolate New Zealand/Kaikoura/1988</strain>
    </source>
</reference>
<keyword evidence="3" id="KW-1185">Reference proteome</keyword>
<organism evidence="2 3">
    <name type="scientific">Ectocarpus siliculosus virus 1 (isolate New Zealand/Kaikoura/1988)</name>
    <name type="common">EsV-1</name>
    <dbReference type="NCBI Taxonomy" id="654926"/>
    <lineage>
        <taxon>Viruses</taxon>
        <taxon>Varidnaviria</taxon>
        <taxon>Bamfordvirae</taxon>
        <taxon>Nucleocytoviricota</taxon>
        <taxon>Megaviricetes</taxon>
        <taxon>Algavirales</taxon>
        <taxon>Phycodnaviridae</taxon>
        <taxon>Phaeovirus</taxon>
        <taxon>Phaeovirus unasiliculosus</taxon>
        <taxon>Ectocarpus siliculosus virus 1</taxon>
    </lineage>
</organism>
<dbReference type="KEGG" id="vg:920691"/>
<evidence type="ECO:0000313" key="2">
    <source>
        <dbReference type="EMBL" id="AAK14603.1"/>
    </source>
</evidence>
<evidence type="ECO:0000256" key="1">
    <source>
        <dbReference type="SAM" id="Coils"/>
    </source>
</evidence>